<dbReference type="AlphaFoldDB" id="A0A3P1XUJ6"/>
<organism evidence="2 3">
    <name type="scientific">Tannerella forsythia</name>
    <name type="common">Bacteroides forsythus</name>
    <dbReference type="NCBI Taxonomy" id="28112"/>
    <lineage>
        <taxon>Bacteria</taxon>
        <taxon>Pseudomonadati</taxon>
        <taxon>Bacteroidota</taxon>
        <taxon>Bacteroidia</taxon>
        <taxon>Bacteroidales</taxon>
        <taxon>Tannerellaceae</taxon>
        <taxon>Tannerella</taxon>
    </lineage>
</organism>
<name>A0A3P1XUJ6_TANFO</name>
<reference evidence="2 3" key="1">
    <citation type="submission" date="2018-11" db="EMBL/GenBank/DDBJ databases">
        <title>Genomes From Bacteria Associated with the Canine Oral Cavity: a Test Case for Automated Genome-Based Taxonomic Assignment.</title>
        <authorList>
            <person name="Coil D.A."/>
            <person name="Jospin G."/>
            <person name="Darling A.E."/>
            <person name="Wallis C."/>
            <person name="Davis I.J."/>
            <person name="Harris S."/>
            <person name="Eisen J.A."/>
            <person name="Holcombe L.J."/>
            <person name="O'Flynn C."/>
        </authorList>
    </citation>
    <scope>NUCLEOTIDE SEQUENCE [LARGE SCALE GENOMIC DNA]</scope>
    <source>
        <strain evidence="2 3">OH2617_COT-023</strain>
    </source>
</reference>
<proteinExistence type="predicted"/>
<feature type="signal peptide" evidence="1">
    <location>
        <begin position="1"/>
        <end position="20"/>
    </location>
</feature>
<dbReference type="RefSeq" id="WP_124750768.1">
    <property type="nucleotide sequence ID" value="NZ_RQYS01000009.1"/>
</dbReference>
<evidence type="ECO:0000313" key="3">
    <source>
        <dbReference type="Proteomes" id="UP000278609"/>
    </source>
</evidence>
<comment type="caution">
    <text evidence="2">The sequence shown here is derived from an EMBL/GenBank/DDBJ whole genome shotgun (WGS) entry which is preliminary data.</text>
</comment>
<accession>A0A3P1XUJ6</accession>
<evidence type="ECO:0000313" key="2">
    <source>
        <dbReference type="EMBL" id="RRD62514.1"/>
    </source>
</evidence>
<dbReference type="EMBL" id="RQYS01000009">
    <property type="protein sequence ID" value="RRD62514.1"/>
    <property type="molecule type" value="Genomic_DNA"/>
</dbReference>
<keyword evidence="1" id="KW-0732">Signal</keyword>
<protein>
    <submittedName>
        <fullName evidence="2">Uncharacterized protein</fullName>
    </submittedName>
</protein>
<sequence length="59" mass="6525">MKLKIFTFVTRLLIALFAQAQTSGTTGPLTWSYDAGTKSLSINEGGAMPDYDDFFRFSP</sequence>
<feature type="chain" id="PRO_5018290333" evidence="1">
    <location>
        <begin position="21"/>
        <end position="59"/>
    </location>
</feature>
<dbReference type="Proteomes" id="UP000278609">
    <property type="component" value="Unassembled WGS sequence"/>
</dbReference>
<gene>
    <name evidence="2" type="ORF">EII40_02850</name>
</gene>
<evidence type="ECO:0000256" key="1">
    <source>
        <dbReference type="SAM" id="SignalP"/>
    </source>
</evidence>